<dbReference type="Proteomes" id="UP000030624">
    <property type="component" value="Chromosome"/>
</dbReference>
<dbReference type="NCBIfam" id="TIGR03677">
    <property type="entry name" value="eL8_ribo"/>
    <property type="match status" value="1"/>
</dbReference>
<dbReference type="PRINTS" id="PR00881">
    <property type="entry name" value="L7ARS6FAMILY"/>
</dbReference>
<organism evidence="11 13">
    <name type="scientific">Geoglobus acetivorans</name>
    <dbReference type="NCBI Taxonomy" id="565033"/>
    <lineage>
        <taxon>Archaea</taxon>
        <taxon>Methanobacteriati</taxon>
        <taxon>Methanobacteriota</taxon>
        <taxon>Archaeoglobi</taxon>
        <taxon>Archaeoglobales</taxon>
        <taxon>Archaeoglobaceae</taxon>
        <taxon>Geoglobus</taxon>
    </lineage>
</organism>
<gene>
    <name evidence="9 12" type="primary">rpl7ae</name>
    <name evidence="11" type="ORF">GACE_1331</name>
    <name evidence="12" type="ORF">LPQ35_04165</name>
</gene>
<dbReference type="InterPro" id="IPR004038">
    <property type="entry name" value="Ribosomal_eL8/eL30/eS12/Gad45"/>
</dbReference>
<dbReference type="InterPro" id="IPR022481">
    <property type="entry name" value="Ribosomal_eL8_arc"/>
</dbReference>
<keyword evidence="3 9" id="KW-0963">Cytoplasm</keyword>
<evidence type="ECO:0000256" key="3">
    <source>
        <dbReference type="ARBA" id="ARBA00022490"/>
    </source>
</evidence>
<evidence type="ECO:0000313" key="13">
    <source>
        <dbReference type="Proteomes" id="UP000030624"/>
    </source>
</evidence>
<dbReference type="RefSeq" id="WP_048093742.1">
    <property type="nucleotide sequence ID" value="NZ_CP009552.1"/>
</dbReference>
<dbReference type="Proteomes" id="UP001492541">
    <property type="component" value="Chromosome"/>
</dbReference>
<dbReference type="PRINTS" id="PR00884">
    <property type="entry name" value="RIBOSOMALHS6"/>
</dbReference>
<dbReference type="GO" id="GO:0019843">
    <property type="term" value="F:rRNA binding"/>
    <property type="evidence" value="ECO:0007669"/>
    <property type="project" value="UniProtKB-KW"/>
</dbReference>
<dbReference type="PANTHER" id="PTHR23105">
    <property type="entry name" value="RIBOSOMAL PROTEIN L7AE FAMILY MEMBER"/>
    <property type="match status" value="1"/>
</dbReference>
<dbReference type="GO" id="GO:0005737">
    <property type="term" value="C:cytoplasm"/>
    <property type="evidence" value="ECO:0007669"/>
    <property type="project" value="UniProtKB-SubCell"/>
</dbReference>
<dbReference type="FunFam" id="3.30.1330.30:FF:000020">
    <property type="entry name" value="50S ribosomal protein L7Ae"/>
    <property type="match status" value="1"/>
</dbReference>
<evidence type="ECO:0000256" key="7">
    <source>
        <dbReference type="ARBA" id="ARBA00022980"/>
    </source>
</evidence>
<dbReference type="GeneID" id="90448852"/>
<dbReference type="GO" id="GO:1990904">
    <property type="term" value="C:ribonucleoprotein complex"/>
    <property type="evidence" value="ECO:0007669"/>
    <property type="project" value="UniProtKB-KW"/>
</dbReference>
<dbReference type="PROSITE" id="PS01082">
    <property type="entry name" value="RIBOSOMAL_L7AE"/>
    <property type="match status" value="1"/>
</dbReference>
<comment type="function">
    <text evidence="9">Multifunctional RNA-binding protein that recognizes the K-turn motif in ribosomal RNA, the RNA component of RNase P, box H/ACA, box C/D and box C'/D' sRNAs.</text>
</comment>
<dbReference type="GO" id="GO:0006412">
    <property type="term" value="P:translation"/>
    <property type="evidence" value="ECO:0007669"/>
    <property type="project" value="UniProtKB-UniRule"/>
</dbReference>
<evidence type="ECO:0000256" key="1">
    <source>
        <dbReference type="ARBA" id="ARBA00004496"/>
    </source>
</evidence>
<keyword evidence="4 9" id="KW-0819">tRNA processing</keyword>
<dbReference type="HAMAP" id="MF_00326">
    <property type="entry name" value="Ribosomal_eL8"/>
    <property type="match status" value="1"/>
</dbReference>
<dbReference type="Gene3D" id="3.30.1330.30">
    <property type="match status" value="1"/>
</dbReference>
<dbReference type="SUPFAM" id="SSF55315">
    <property type="entry name" value="L30e-like"/>
    <property type="match status" value="1"/>
</dbReference>
<keyword evidence="14" id="KW-1185">Reference proteome</keyword>
<dbReference type="eggNOG" id="arCOG01751">
    <property type="taxonomic scope" value="Archaea"/>
</dbReference>
<keyword evidence="7 9" id="KW-0689">Ribosomal protein</keyword>
<evidence type="ECO:0000256" key="6">
    <source>
        <dbReference type="ARBA" id="ARBA00022884"/>
    </source>
</evidence>
<dbReference type="GO" id="GO:0001682">
    <property type="term" value="P:tRNA 5'-leader removal"/>
    <property type="evidence" value="ECO:0007669"/>
    <property type="project" value="UniProtKB-UniRule"/>
</dbReference>
<dbReference type="InterPro" id="IPR018492">
    <property type="entry name" value="Ribosomal_eL8/Nhp2"/>
</dbReference>
<dbReference type="Pfam" id="PF01248">
    <property type="entry name" value="Ribosomal_L7Ae"/>
    <property type="match status" value="1"/>
</dbReference>
<proteinExistence type="inferred from homology"/>
<dbReference type="STRING" id="565033.GACE_1331"/>
<protein>
    <recommendedName>
        <fullName evidence="9">Large ribosomal subunit protein eL8</fullName>
    </recommendedName>
</protein>
<evidence type="ECO:0000256" key="5">
    <source>
        <dbReference type="ARBA" id="ARBA00022730"/>
    </source>
</evidence>
<dbReference type="InterPro" id="IPR029064">
    <property type="entry name" value="Ribosomal_eL30-like_sf"/>
</dbReference>
<dbReference type="InterPro" id="IPR050257">
    <property type="entry name" value="eL8/uL1-like"/>
</dbReference>
<keyword evidence="6 9" id="KW-0694">RNA-binding</keyword>
<sequence>MVYVRFDVPEELQNEALVLLQKVRETGKVKKGTNETTKSVERGLAKLVYIAMDVDPPEVVAHLPLLCEEKNIPYIYVKSKEDLGNAAGIQVACAAAAILSEGEAKKELEDIVTKVNGLKK</sequence>
<dbReference type="HOGENOM" id="CLU_084513_4_0_2"/>
<reference evidence="12 14" key="2">
    <citation type="submission" date="2021-11" db="EMBL/GenBank/DDBJ databases">
        <title>Whole genome of Geoglobus acetivorans.</title>
        <authorList>
            <person name="Liu D."/>
        </authorList>
    </citation>
    <scope>NUCLEOTIDE SEQUENCE [LARGE SCALE GENOMIC DNA]</scope>
    <source>
        <strain evidence="12 14">SBH6</strain>
    </source>
</reference>
<comment type="subunit">
    <text evidence="9">Part of the 50S ribosomal subunit. Probably part of the RNase P complex.</text>
</comment>
<dbReference type="KEGG" id="gac:GACE_1331"/>
<evidence type="ECO:0000313" key="14">
    <source>
        <dbReference type="Proteomes" id="UP001492541"/>
    </source>
</evidence>
<evidence type="ECO:0000259" key="10">
    <source>
        <dbReference type="Pfam" id="PF01248"/>
    </source>
</evidence>
<name>A0A0A7GHF4_GEOAI</name>
<evidence type="ECO:0000256" key="2">
    <source>
        <dbReference type="ARBA" id="ARBA00007337"/>
    </source>
</evidence>
<accession>A0A0A7GHF4</accession>
<dbReference type="EMBL" id="CP009552">
    <property type="protein sequence ID" value="AIY90372.1"/>
    <property type="molecule type" value="Genomic_DNA"/>
</dbReference>
<keyword evidence="5 9" id="KW-0699">rRNA-binding</keyword>
<evidence type="ECO:0000313" key="12">
    <source>
        <dbReference type="EMBL" id="XAT64568.1"/>
    </source>
</evidence>
<comment type="subcellular location">
    <subcellularLocation>
        <location evidence="1 9">Cytoplasm</location>
    </subcellularLocation>
</comment>
<dbReference type="AlphaFoldDB" id="A0A0A7GHF4"/>
<evidence type="ECO:0000256" key="8">
    <source>
        <dbReference type="ARBA" id="ARBA00023274"/>
    </source>
</evidence>
<comment type="similarity">
    <text evidence="2 9">Belongs to the eukaryotic ribosomal protein eL8 family.</text>
</comment>
<keyword evidence="8 9" id="KW-0687">Ribonucleoprotein</keyword>
<dbReference type="GO" id="GO:0003735">
    <property type="term" value="F:structural constituent of ribosome"/>
    <property type="evidence" value="ECO:0007669"/>
    <property type="project" value="InterPro"/>
</dbReference>
<evidence type="ECO:0000256" key="9">
    <source>
        <dbReference type="HAMAP-Rule" id="MF_00326"/>
    </source>
</evidence>
<dbReference type="GO" id="GO:0004526">
    <property type="term" value="F:ribonuclease P activity"/>
    <property type="evidence" value="ECO:0007669"/>
    <property type="project" value="UniProtKB-UniRule"/>
</dbReference>
<dbReference type="EMBL" id="CP087714">
    <property type="protein sequence ID" value="XAT64568.1"/>
    <property type="molecule type" value="Genomic_DNA"/>
</dbReference>
<evidence type="ECO:0000313" key="11">
    <source>
        <dbReference type="EMBL" id="AIY90372.1"/>
    </source>
</evidence>
<feature type="domain" description="Ribosomal protein eL8/eL30/eS12/Gadd45" evidence="10">
    <location>
        <begin position="19"/>
        <end position="106"/>
    </location>
</feature>
<reference evidence="11 13" key="1">
    <citation type="journal article" date="2015" name="Appl. Environ. Microbiol.">
        <title>The Geoglobus acetivorans genome: Fe(III) reduction, acetate utilization, autotrophic growth, and degradation of aromatic compounds in a hyperthermophilic archaeon.</title>
        <authorList>
            <person name="Mardanov A.V."/>
            <person name="Slododkina G.B."/>
            <person name="Slobodkin A.I."/>
            <person name="Beletsky A.V."/>
            <person name="Gavrilov S.N."/>
            <person name="Kublanov I.V."/>
            <person name="Bonch-Osmolovskaya E.A."/>
            <person name="Skryabin K.G."/>
            <person name="Ravin N.V."/>
        </authorList>
    </citation>
    <scope>NUCLEOTIDE SEQUENCE [LARGE SCALE GENOMIC DNA]</scope>
    <source>
        <strain evidence="11 13">SBH6</strain>
    </source>
</reference>
<dbReference type="GO" id="GO:0005840">
    <property type="term" value="C:ribosome"/>
    <property type="evidence" value="ECO:0007669"/>
    <property type="project" value="UniProtKB-KW"/>
</dbReference>
<dbReference type="InterPro" id="IPR004037">
    <property type="entry name" value="Ribosomal_eL8-like_CS"/>
</dbReference>
<evidence type="ECO:0000256" key="4">
    <source>
        <dbReference type="ARBA" id="ARBA00022694"/>
    </source>
</evidence>
<dbReference type="GO" id="GO:0042254">
    <property type="term" value="P:ribosome biogenesis"/>
    <property type="evidence" value="ECO:0007669"/>
    <property type="project" value="InterPro"/>
</dbReference>